<keyword evidence="8" id="KW-0539">Nucleus</keyword>
<feature type="region of interest" description="Disordered" evidence="9">
    <location>
        <begin position="67"/>
        <end position="95"/>
    </location>
</feature>
<comment type="caution">
    <text evidence="11">The sequence shown here is derived from an EMBL/GenBank/DDBJ whole genome shotgun (WGS) entry which is preliminary data.</text>
</comment>
<dbReference type="Gene3D" id="3.40.50.300">
    <property type="entry name" value="P-loop containing nucleotide triphosphate hydrolases"/>
    <property type="match status" value="1"/>
</dbReference>
<dbReference type="GO" id="GO:0030684">
    <property type="term" value="C:preribosome"/>
    <property type="evidence" value="ECO:0007669"/>
    <property type="project" value="UniProtKB-ARBA"/>
</dbReference>
<dbReference type="Proteomes" id="UP001378960">
    <property type="component" value="Unassembled WGS sequence"/>
</dbReference>
<evidence type="ECO:0000256" key="6">
    <source>
        <dbReference type="ARBA" id="ARBA00022927"/>
    </source>
</evidence>
<sequence length="529" mass="59275">MRVKKPTSKRMTTRLREGIKKKAAAQARKDKKSAKKDVTWKSRRSKDPGIPASFPYKDKIIEEIEMRKQEREDQKRRMKEERKAALRMNDNINDEDADMIIDDENADDDGSNDMAALLESAENAARDFNGEVTVDREGDDGMGEYEVIEHQIENDDDDDDDDESENNSEIEKSRKQFDKIFKNVVDTADVVLYVLDARDPENTRSRKIEETILQSQGKRLILLLNKVDLVPDEVVKQWLDFLGSSFPTIPIKGSNGSNGGKSFNKKLTQNATGNQLLLALKAYAQKSNLHRAITVGVIGYPNVGKSSIINSLTLQHSGKGSNNKNSGPCPIGNQAGITKTLREIKIDNKLKIIDSPGIVFPENYDSKSHKKLNKKEYEAKLAILSAIPDKQIEDPINAVKYLLNKLSKDNSMADSFKEFYSLPAIGSKDLNDFTKKVLIFIARKQGRLGKGGIPNLHAAASIVLKDWRDGKFQGWSLPKSSKSEDQNNSKIPNGASGKRAPEKVEQTTIVKEWAKEFDLDSLFTDVFGN</sequence>
<dbReference type="InterPro" id="IPR006073">
    <property type="entry name" value="GTP-bd"/>
</dbReference>
<feature type="region of interest" description="Disordered" evidence="9">
    <location>
        <begin position="476"/>
        <end position="504"/>
    </location>
</feature>
<keyword evidence="6" id="KW-0653">Protein transport</keyword>
<dbReference type="InterPro" id="IPR027417">
    <property type="entry name" value="P-loop_NTPase"/>
</dbReference>
<dbReference type="PANTHER" id="PTHR11089:SF30">
    <property type="entry name" value="GUANINE NUCLEOTIDE-BINDING PROTEIN-LIKE 3 HOMOLOG"/>
    <property type="match status" value="1"/>
</dbReference>
<name>A0AAV5R6L8_PICKL</name>
<proteinExistence type="predicted"/>
<dbReference type="Gene3D" id="1.10.1580.10">
    <property type="match status" value="1"/>
</dbReference>
<reference evidence="11 12" key="1">
    <citation type="journal article" date="2023" name="Elife">
        <title>Identification of key yeast species and microbe-microbe interactions impacting larval growth of Drosophila in the wild.</title>
        <authorList>
            <person name="Mure A."/>
            <person name="Sugiura Y."/>
            <person name="Maeda R."/>
            <person name="Honda K."/>
            <person name="Sakurai N."/>
            <person name="Takahashi Y."/>
            <person name="Watada M."/>
            <person name="Katoh T."/>
            <person name="Gotoh A."/>
            <person name="Gotoh Y."/>
            <person name="Taniguchi I."/>
            <person name="Nakamura K."/>
            <person name="Hayashi T."/>
            <person name="Katayama T."/>
            <person name="Uemura T."/>
            <person name="Hattori Y."/>
        </authorList>
    </citation>
    <scope>NUCLEOTIDE SEQUENCE [LARGE SCALE GENOMIC DNA]</scope>
    <source>
        <strain evidence="11 12">PK-24</strain>
    </source>
</reference>
<evidence type="ECO:0000256" key="9">
    <source>
        <dbReference type="SAM" id="MobiDB-lite"/>
    </source>
</evidence>
<evidence type="ECO:0000259" key="10">
    <source>
        <dbReference type="PROSITE" id="PS51721"/>
    </source>
</evidence>
<dbReference type="GO" id="GO:0005730">
    <property type="term" value="C:nucleolus"/>
    <property type="evidence" value="ECO:0007669"/>
    <property type="project" value="UniProtKB-ARBA"/>
</dbReference>
<dbReference type="FunFam" id="1.10.1580.10:FF:000006">
    <property type="entry name" value="Nuclear GTP-binding protein NUG1"/>
    <property type="match status" value="1"/>
</dbReference>
<gene>
    <name evidence="11" type="ORF">DAPK24_037300</name>
</gene>
<dbReference type="PROSITE" id="PS51721">
    <property type="entry name" value="G_CP"/>
    <property type="match status" value="1"/>
</dbReference>
<feature type="domain" description="CP-type G" evidence="10">
    <location>
        <begin position="174"/>
        <end position="361"/>
    </location>
</feature>
<evidence type="ECO:0000256" key="2">
    <source>
        <dbReference type="ARBA" id="ARBA00004123"/>
    </source>
</evidence>
<dbReference type="InterPro" id="IPR014813">
    <property type="entry name" value="Gnl3_N_dom"/>
</dbReference>
<dbReference type="Pfam" id="PF08701">
    <property type="entry name" value="GN3L_Grn1"/>
    <property type="match status" value="1"/>
</dbReference>
<dbReference type="EMBL" id="BTGB01000005">
    <property type="protein sequence ID" value="GMM47155.1"/>
    <property type="molecule type" value="Genomic_DNA"/>
</dbReference>
<evidence type="ECO:0000313" key="12">
    <source>
        <dbReference type="Proteomes" id="UP001378960"/>
    </source>
</evidence>
<keyword evidence="3" id="KW-0813">Transport</keyword>
<dbReference type="AlphaFoldDB" id="A0AAV5R6L8"/>
<evidence type="ECO:0000313" key="11">
    <source>
        <dbReference type="EMBL" id="GMM47155.1"/>
    </source>
</evidence>
<feature type="region of interest" description="Disordered" evidence="9">
    <location>
        <begin position="1"/>
        <end position="55"/>
    </location>
</feature>
<accession>A0AAV5R6L8</accession>
<organism evidence="11 12">
    <name type="scientific">Pichia kluyveri</name>
    <name type="common">Yeast</name>
    <dbReference type="NCBI Taxonomy" id="36015"/>
    <lineage>
        <taxon>Eukaryota</taxon>
        <taxon>Fungi</taxon>
        <taxon>Dikarya</taxon>
        <taxon>Ascomycota</taxon>
        <taxon>Saccharomycotina</taxon>
        <taxon>Pichiomycetes</taxon>
        <taxon>Pichiales</taxon>
        <taxon>Pichiaceae</taxon>
        <taxon>Pichia</taxon>
    </lineage>
</organism>
<dbReference type="InterPro" id="IPR030378">
    <property type="entry name" value="G_CP_dom"/>
</dbReference>
<keyword evidence="5" id="KW-0547">Nucleotide-binding</keyword>
<feature type="compositionally biased region" description="Acidic residues" evidence="9">
    <location>
        <begin position="154"/>
        <end position="168"/>
    </location>
</feature>
<dbReference type="PANTHER" id="PTHR11089">
    <property type="entry name" value="GTP-BINDING PROTEIN-RELATED"/>
    <property type="match status" value="1"/>
</dbReference>
<dbReference type="InterPro" id="IPR023179">
    <property type="entry name" value="GTP-bd_ortho_bundle_sf"/>
</dbReference>
<evidence type="ECO:0000256" key="5">
    <source>
        <dbReference type="ARBA" id="ARBA00022741"/>
    </source>
</evidence>
<feature type="compositionally biased region" description="Basic residues" evidence="9">
    <location>
        <begin position="1"/>
        <end position="13"/>
    </location>
</feature>
<dbReference type="GO" id="GO:0006364">
    <property type="term" value="P:rRNA processing"/>
    <property type="evidence" value="ECO:0007669"/>
    <property type="project" value="UniProtKB-ARBA"/>
</dbReference>
<evidence type="ECO:0000256" key="1">
    <source>
        <dbReference type="ARBA" id="ARBA00003269"/>
    </source>
</evidence>
<feature type="compositionally biased region" description="Basic and acidic residues" evidence="9">
    <location>
        <begin position="67"/>
        <end position="84"/>
    </location>
</feature>
<evidence type="ECO:0000256" key="4">
    <source>
        <dbReference type="ARBA" id="ARBA00022517"/>
    </source>
</evidence>
<keyword evidence="12" id="KW-1185">Reference proteome</keyword>
<dbReference type="GO" id="GO:0042273">
    <property type="term" value="P:ribosomal large subunit biogenesis"/>
    <property type="evidence" value="ECO:0007669"/>
    <property type="project" value="UniProtKB-ARBA"/>
</dbReference>
<protein>
    <submittedName>
        <fullName evidence="11">RNA-binding GTPase</fullName>
    </submittedName>
</protein>
<feature type="region of interest" description="Disordered" evidence="9">
    <location>
        <begin position="151"/>
        <end position="171"/>
    </location>
</feature>
<keyword evidence="4" id="KW-0690">Ribosome biogenesis</keyword>
<feature type="compositionally biased region" description="Basic residues" evidence="9">
    <location>
        <begin position="21"/>
        <end position="34"/>
    </location>
</feature>
<dbReference type="GO" id="GO:0015031">
    <property type="term" value="P:protein transport"/>
    <property type="evidence" value="ECO:0007669"/>
    <property type="project" value="UniProtKB-KW"/>
</dbReference>
<evidence type="ECO:0000256" key="8">
    <source>
        <dbReference type="ARBA" id="ARBA00023242"/>
    </source>
</evidence>
<dbReference type="InterPro" id="IPR050755">
    <property type="entry name" value="TRAFAC_YlqF/YawG_RiboMat"/>
</dbReference>
<comment type="subcellular location">
    <subcellularLocation>
        <location evidence="2">Nucleus</location>
    </subcellularLocation>
</comment>
<evidence type="ECO:0000256" key="3">
    <source>
        <dbReference type="ARBA" id="ARBA00022448"/>
    </source>
</evidence>
<comment type="function">
    <text evidence="1">May be involved in the mitochondrial lipid metabolism.</text>
</comment>
<dbReference type="SUPFAM" id="SSF52540">
    <property type="entry name" value="P-loop containing nucleoside triphosphate hydrolases"/>
    <property type="match status" value="1"/>
</dbReference>
<evidence type="ECO:0000256" key="7">
    <source>
        <dbReference type="ARBA" id="ARBA00023134"/>
    </source>
</evidence>
<dbReference type="Pfam" id="PF01926">
    <property type="entry name" value="MMR_HSR1"/>
    <property type="match status" value="1"/>
</dbReference>
<keyword evidence="7" id="KW-0342">GTP-binding</keyword>
<dbReference type="GO" id="GO:0005525">
    <property type="term" value="F:GTP binding"/>
    <property type="evidence" value="ECO:0007669"/>
    <property type="project" value="UniProtKB-KW"/>
</dbReference>